<keyword evidence="1" id="KW-0472">Membrane</keyword>
<dbReference type="RefSeq" id="WP_143939060.1">
    <property type="nucleotide sequence ID" value="NZ_VKKG01000006.1"/>
</dbReference>
<dbReference type="Proteomes" id="UP000317638">
    <property type="component" value="Unassembled WGS sequence"/>
</dbReference>
<reference evidence="2 3" key="1">
    <citation type="submission" date="2019-07" db="EMBL/GenBank/DDBJ databases">
        <authorList>
            <person name="Zhou L.-Y."/>
        </authorList>
    </citation>
    <scope>NUCLEOTIDE SEQUENCE [LARGE SCALE GENOMIC DNA]</scope>
    <source>
        <strain evidence="2 3">YIM 101269</strain>
    </source>
</reference>
<dbReference type="AlphaFoldDB" id="A0A553JWR4"/>
<sequence>MDEPLTRWAFTVAFGLLACYLVGRVVAEIRKPLQAVMHLLHLLMAVVMVAMAWPWWGYLPALPQVLVFSAGAAWFVVLAVLLATGRVSHFDTGCHGPLHQVSHAASMLAMVWMLVVMAPTGDAPITHHHAALGAGAVLTGTAVTAAMAVSAVALLVETFDALRRPRTVLPGPVDAGSGVVMSAGMAAMCWMMLG</sequence>
<organism evidence="2 3">
    <name type="scientific">Tessaracoccus rhinocerotis</name>
    <dbReference type="NCBI Taxonomy" id="1689449"/>
    <lineage>
        <taxon>Bacteria</taxon>
        <taxon>Bacillati</taxon>
        <taxon>Actinomycetota</taxon>
        <taxon>Actinomycetes</taxon>
        <taxon>Propionibacteriales</taxon>
        <taxon>Propionibacteriaceae</taxon>
        <taxon>Tessaracoccus</taxon>
    </lineage>
</organism>
<evidence type="ECO:0000313" key="2">
    <source>
        <dbReference type="EMBL" id="TRY16917.1"/>
    </source>
</evidence>
<feature type="transmembrane region" description="Helical" evidence="1">
    <location>
        <begin position="130"/>
        <end position="156"/>
    </location>
</feature>
<dbReference type="InterPro" id="IPR033458">
    <property type="entry name" value="DUF5134"/>
</dbReference>
<gene>
    <name evidence="2" type="ORF">FOJ82_13695</name>
</gene>
<dbReference type="Pfam" id="PF17197">
    <property type="entry name" value="DUF5134"/>
    <property type="match status" value="1"/>
</dbReference>
<feature type="transmembrane region" description="Helical" evidence="1">
    <location>
        <begin position="6"/>
        <end position="27"/>
    </location>
</feature>
<feature type="transmembrane region" description="Helical" evidence="1">
    <location>
        <begin position="39"/>
        <end position="59"/>
    </location>
</feature>
<keyword evidence="3" id="KW-1185">Reference proteome</keyword>
<proteinExistence type="predicted"/>
<keyword evidence="1" id="KW-0812">Transmembrane</keyword>
<feature type="transmembrane region" description="Helical" evidence="1">
    <location>
        <begin position="168"/>
        <end position="193"/>
    </location>
</feature>
<feature type="transmembrane region" description="Helical" evidence="1">
    <location>
        <begin position="65"/>
        <end position="85"/>
    </location>
</feature>
<accession>A0A553JWR4</accession>
<dbReference type="EMBL" id="VKKG01000006">
    <property type="protein sequence ID" value="TRY16917.1"/>
    <property type="molecule type" value="Genomic_DNA"/>
</dbReference>
<feature type="transmembrane region" description="Helical" evidence="1">
    <location>
        <begin position="97"/>
        <end position="118"/>
    </location>
</feature>
<dbReference type="OrthoDB" id="4734452at2"/>
<protein>
    <submittedName>
        <fullName evidence="2">DUF5134 domain-containing protein</fullName>
    </submittedName>
</protein>
<name>A0A553JWR4_9ACTN</name>
<keyword evidence="1" id="KW-1133">Transmembrane helix</keyword>
<evidence type="ECO:0000256" key="1">
    <source>
        <dbReference type="SAM" id="Phobius"/>
    </source>
</evidence>
<dbReference type="PROSITE" id="PS51257">
    <property type="entry name" value="PROKAR_LIPOPROTEIN"/>
    <property type="match status" value="1"/>
</dbReference>
<comment type="caution">
    <text evidence="2">The sequence shown here is derived from an EMBL/GenBank/DDBJ whole genome shotgun (WGS) entry which is preliminary data.</text>
</comment>
<evidence type="ECO:0000313" key="3">
    <source>
        <dbReference type="Proteomes" id="UP000317638"/>
    </source>
</evidence>